<dbReference type="Proteomes" id="UP001232343">
    <property type="component" value="Unassembled WGS sequence"/>
</dbReference>
<name>A0ABU0D3Q0_9BACI</name>
<dbReference type="Gene3D" id="2.60.40.380">
    <property type="entry name" value="Purple acid phosphatase-like, N-terminal"/>
    <property type="match status" value="1"/>
</dbReference>
<dbReference type="SUPFAM" id="SSF49363">
    <property type="entry name" value="Purple acid phosphatase, N-terminal domain"/>
    <property type="match status" value="1"/>
</dbReference>
<sequence>MNITWITSPLFTKSVVQFIHTKDFEMSGFTGNSLKEEIGTSTEHAFKAGEAQVHSVTLNGLDSGQSYTYRVGDGTENGWSEEGSFTADPIKANEQFSFIIMGDTQCPPNQTENGFALFTELLTHAKKENEDAATVIHVGDMVDDGNLYNHWAAFFESIKSKYLAPSTPIIPAVGNHENTGNGVETFKKLFKMPINGPKNFIGTVYSFDYGDAHFAVLNTETTKTGLLEQAEWLKRDMSETSKLWKIVVYHRSPYNANTEAGSEMVKEVWTKVFDELQIDLSLSGHDHSYFRTFPLKGDATDKEGTTYIIAGLTGHKFYGATHQSYMDVCFNEKMQVYLNVFIVGNRLKLIVKTRDGRIVDEYILEK</sequence>
<evidence type="ECO:0000313" key="5">
    <source>
        <dbReference type="Proteomes" id="UP001232343"/>
    </source>
</evidence>
<dbReference type="PANTHER" id="PTHR45867">
    <property type="entry name" value="PURPLE ACID PHOSPHATASE"/>
    <property type="match status" value="1"/>
</dbReference>
<dbReference type="Pfam" id="PF00149">
    <property type="entry name" value="Metallophos"/>
    <property type="match status" value="1"/>
</dbReference>
<evidence type="ECO:0000256" key="1">
    <source>
        <dbReference type="ARBA" id="ARBA00022729"/>
    </source>
</evidence>
<gene>
    <name evidence="4" type="ORF">J2S14_001839</name>
</gene>
<protein>
    <submittedName>
        <fullName evidence="4">2',3'-cyclic-nucleotide 2'-phosphodiesterase (5'-nucleotidase family)</fullName>
    </submittedName>
</protein>
<dbReference type="InterPro" id="IPR008963">
    <property type="entry name" value="Purple_acid_Pase-like_N"/>
</dbReference>
<evidence type="ECO:0000313" key="4">
    <source>
        <dbReference type="EMBL" id="MDQ0343025.1"/>
    </source>
</evidence>
<keyword evidence="5" id="KW-1185">Reference proteome</keyword>
<dbReference type="InterPro" id="IPR004843">
    <property type="entry name" value="Calcineurin-like_PHP"/>
</dbReference>
<keyword evidence="1" id="KW-0732">Signal</keyword>
<proteinExistence type="predicted"/>
<comment type="caution">
    <text evidence="4">The sequence shown here is derived from an EMBL/GenBank/DDBJ whole genome shotgun (WGS) entry which is preliminary data.</text>
</comment>
<dbReference type="RefSeq" id="WP_244681414.1">
    <property type="nucleotide sequence ID" value="NZ_JALIRM010000005.1"/>
</dbReference>
<dbReference type="InterPro" id="IPR015914">
    <property type="entry name" value="PAPs_N"/>
</dbReference>
<dbReference type="SUPFAM" id="SSF56300">
    <property type="entry name" value="Metallo-dependent phosphatases"/>
    <property type="match status" value="1"/>
</dbReference>
<dbReference type="InterPro" id="IPR029052">
    <property type="entry name" value="Metallo-depent_PP-like"/>
</dbReference>
<dbReference type="Pfam" id="PF16656">
    <property type="entry name" value="Pur_ac_phosph_N"/>
    <property type="match status" value="1"/>
</dbReference>
<evidence type="ECO:0000259" key="2">
    <source>
        <dbReference type="Pfam" id="PF00149"/>
    </source>
</evidence>
<dbReference type="Gene3D" id="3.60.21.10">
    <property type="match status" value="1"/>
</dbReference>
<dbReference type="EMBL" id="JAUSUO010000003">
    <property type="protein sequence ID" value="MDQ0343025.1"/>
    <property type="molecule type" value="Genomic_DNA"/>
</dbReference>
<feature type="domain" description="Purple acid phosphatase N-terminal" evidence="3">
    <location>
        <begin position="1"/>
        <end position="86"/>
    </location>
</feature>
<accession>A0ABU0D3Q0</accession>
<reference evidence="4 5" key="1">
    <citation type="submission" date="2023-07" db="EMBL/GenBank/DDBJ databases">
        <title>Genomic Encyclopedia of Type Strains, Phase IV (KMG-IV): sequencing the most valuable type-strain genomes for metagenomic binning, comparative biology and taxonomic classification.</title>
        <authorList>
            <person name="Goeker M."/>
        </authorList>
    </citation>
    <scope>NUCLEOTIDE SEQUENCE [LARGE SCALE GENOMIC DNA]</scope>
    <source>
        <strain evidence="4 5">DSM 27848</strain>
    </source>
</reference>
<organism evidence="4 5">
    <name type="scientific">Lederbergia wuyishanensis</name>
    <dbReference type="NCBI Taxonomy" id="1347903"/>
    <lineage>
        <taxon>Bacteria</taxon>
        <taxon>Bacillati</taxon>
        <taxon>Bacillota</taxon>
        <taxon>Bacilli</taxon>
        <taxon>Bacillales</taxon>
        <taxon>Bacillaceae</taxon>
        <taxon>Lederbergia</taxon>
    </lineage>
</organism>
<feature type="domain" description="Calcineurin-like phosphoesterase" evidence="2">
    <location>
        <begin position="97"/>
        <end position="289"/>
    </location>
</feature>
<dbReference type="PANTHER" id="PTHR45867:SF3">
    <property type="entry name" value="ACID PHOSPHATASE TYPE 7"/>
    <property type="match status" value="1"/>
</dbReference>
<evidence type="ECO:0000259" key="3">
    <source>
        <dbReference type="Pfam" id="PF16656"/>
    </source>
</evidence>